<gene>
    <name evidence="9" type="ORF">Q8947_12900</name>
</gene>
<feature type="transmembrane region" description="Helical" evidence="8">
    <location>
        <begin position="80"/>
        <end position="99"/>
    </location>
</feature>
<dbReference type="Pfam" id="PF01925">
    <property type="entry name" value="TauE"/>
    <property type="match status" value="1"/>
</dbReference>
<keyword evidence="5 8" id="KW-0812">Transmembrane</keyword>
<feature type="transmembrane region" description="Helical" evidence="8">
    <location>
        <begin position="12"/>
        <end position="31"/>
    </location>
</feature>
<evidence type="ECO:0000256" key="1">
    <source>
        <dbReference type="ARBA" id="ARBA00004651"/>
    </source>
</evidence>
<organism evidence="9 10">
    <name type="scientific">Yanghanlia caeni</name>
    <dbReference type="NCBI Taxonomy" id="3064283"/>
    <lineage>
        <taxon>Bacteria</taxon>
        <taxon>Pseudomonadati</taxon>
        <taxon>Pseudomonadota</taxon>
        <taxon>Betaproteobacteria</taxon>
        <taxon>Burkholderiales</taxon>
        <taxon>Alcaligenaceae</taxon>
        <taxon>Yanghanlia</taxon>
    </lineage>
</organism>
<evidence type="ECO:0000256" key="7">
    <source>
        <dbReference type="ARBA" id="ARBA00023136"/>
    </source>
</evidence>
<feature type="transmembrane region" description="Helical" evidence="8">
    <location>
        <begin position="106"/>
        <end position="128"/>
    </location>
</feature>
<feature type="transmembrane region" description="Helical" evidence="8">
    <location>
        <begin position="234"/>
        <end position="252"/>
    </location>
</feature>
<dbReference type="InterPro" id="IPR002781">
    <property type="entry name" value="TM_pro_TauE-like"/>
</dbReference>
<dbReference type="RefSeq" id="WP_347287498.1">
    <property type="nucleotide sequence ID" value="NZ_JAUZQE010000040.1"/>
</dbReference>
<reference evidence="9 10" key="1">
    <citation type="submission" date="2023-08" db="EMBL/GenBank/DDBJ databases">
        <title>Alcaligenaceae gen. nov., a novel taxon isolated from the sludge of Yixing Pesticide Factory.</title>
        <authorList>
            <person name="Ruan L."/>
        </authorList>
    </citation>
    <scope>NUCLEOTIDE SEQUENCE [LARGE SCALE GENOMIC DNA]</scope>
    <source>
        <strain evidence="9 10">LG-2</strain>
    </source>
</reference>
<evidence type="ECO:0000256" key="6">
    <source>
        <dbReference type="ARBA" id="ARBA00022989"/>
    </source>
</evidence>
<accession>A0ABU1D9G5</accession>
<dbReference type="InterPro" id="IPR052017">
    <property type="entry name" value="TSUP"/>
</dbReference>
<sequence length="253" mass="27632">MWDAFLQYLPPFPAFSLLVVTAFLGGVMRGFSGFGAGLLIAPVYVLIIPPSDVVVVILLLNLVTTLPMFREAKANVEWPLVWRIFFPSLLGIPLGLAMLHMVDPVILRRAVSCIVSLVAAFMLAGWVYRGARGRVQDGVAGALSGYLTAIGGIGGPPLVLYLLSDKSIRPTRFRAFSLIFFMLSQIATLVPMMLTGMLTRSQLAVCAALLFPYVIANQLGAFLHRKTASHREALVRRICLLFLLFIGIVTLLL</sequence>
<dbReference type="Proteomes" id="UP001232156">
    <property type="component" value="Unassembled WGS sequence"/>
</dbReference>
<evidence type="ECO:0000313" key="10">
    <source>
        <dbReference type="Proteomes" id="UP001232156"/>
    </source>
</evidence>
<feature type="transmembrane region" description="Helical" evidence="8">
    <location>
        <begin position="201"/>
        <end position="222"/>
    </location>
</feature>
<keyword evidence="10" id="KW-1185">Reference proteome</keyword>
<keyword evidence="6 8" id="KW-1133">Transmembrane helix</keyword>
<name>A0ABU1D9G5_9BURK</name>
<feature type="transmembrane region" description="Helical" evidence="8">
    <location>
        <begin position="38"/>
        <end position="60"/>
    </location>
</feature>
<evidence type="ECO:0000256" key="8">
    <source>
        <dbReference type="RuleBase" id="RU363041"/>
    </source>
</evidence>
<evidence type="ECO:0000256" key="4">
    <source>
        <dbReference type="ARBA" id="ARBA00022475"/>
    </source>
</evidence>
<evidence type="ECO:0000256" key="2">
    <source>
        <dbReference type="ARBA" id="ARBA00009142"/>
    </source>
</evidence>
<feature type="transmembrane region" description="Helical" evidence="8">
    <location>
        <begin position="140"/>
        <end position="163"/>
    </location>
</feature>
<dbReference type="PANTHER" id="PTHR30269:SF37">
    <property type="entry name" value="MEMBRANE TRANSPORTER PROTEIN"/>
    <property type="match status" value="1"/>
</dbReference>
<keyword evidence="3" id="KW-0813">Transport</keyword>
<dbReference type="PANTHER" id="PTHR30269">
    <property type="entry name" value="TRANSMEMBRANE PROTEIN YFCA"/>
    <property type="match status" value="1"/>
</dbReference>
<comment type="similarity">
    <text evidence="2 8">Belongs to the 4-toluene sulfonate uptake permease (TSUP) (TC 2.A.102) family.</text>
</comment>
<evidence type="ECO:0000256" key="3">
    <source>
        <dbReference type="ARBA" id="ARBA00022448"/>
    </source>
</evidence>
<protein>
    <recommendedName>
        <fullName evidence="8">Probable membrane transporter protein</fullName>
    </recommendedName>
</protein>
<evidence type="ECO:0000313" key="9">
    <source>
        <dbReference type="EMBL" id="MDR4126877.1"/>
    </source>
</evidence>
<keyword evidence="4 8" id="KW-1003">Cell membrane</keyword>
<comment type="caution">
    <text evidence="9">The sequence shown here is derived from an EMBL/GenBank/DDBJ whole genome shotgun (WGS) entry which is preliminary data.</text>
</comment>
<comment type="subcellular location">
    <subcellularLocation>
        <location evidence="1 8">Cell membrane</location>
        <topology evidence="1 8">Multi-pass membrane protein</topology>
    </subcellularLocation>
</comment>
<keyword evidence="7 8" id="KW-0472">Membrane</keyword>
<proteinExistence type="inferred from homology"/>
<feature type="transmembrane region" description="Helical" evidence="8">
    <location>
        <begin position="175"/>
        <end position="195"/>
    </location>
</feature>
<evidence type="ECO:0000256" key="5">
    <source>
        <dbReference type="ARBA" id="ARBA00022692"/>
    </source>
</evidence>
<dbReference type="EMBL" id="JAUZQE010000040">
    <property type="protein sequence ID" value="MDR4126877.1"/>
    <property type="molecule type" value="Genomic_DNA"/>
</dbReference>